<organism>
    <name type="scientific">Serpula lacrymans var. lacrymans (strain S7.9)</name>
    <name type="common">Dry rot fungus</name>
    <dbReference type="NCBI Taxonomy" id="578457"/>
    <lineage>
        <taxon>Eukaryota</taxon>
        <taxon>Fungi</taxon>
        <taxon>Dikarya</taxon>
        <taxon>Basidiomycota</taxon>
        <taxon>Agaricomycotina</taxon>
        <taxon>Agaricomycetes</taxon>
        <taxon>Agaricomycetidae</taxon>
        <taxon>Boletales</taxon>
        <taxon>Coniophorineae</taxon>
        <taxon>Serpulaceae</taxon>
        <taxon>Serpula</taxon>
    </lineage>
</organism>
<dbReference type="Proteomes" id="UP000008064">
    <property type="component" value="Unassembled WGS sequence"/>
</dbReference>
<dbReference type="EMBL" id="GL945430">
    <property type="protein sequence ID" value="EGO28683.1"/>
    <property type="molecule type" value="Genomic_DNA"/>
</dbReference>
<dbReference type="GeneID" id="18810900"/>
<gene>
    <name evidence="1" type="ORF">SERLADRAFT_380666</name>
</gene>
<evidence type="ECO:0000313" key="1">
    <source>
        <dbReference type="EMBL" id="EGO28683.1"/>
    </source>
</evidence>
<dbReference type="AlphaFoldDB" id="F8NJU7"/>
<name>F8NJU7_SERL9</name>
<proteinExistence type="predicted"/>
<reference evidence="1" key="1">
    <citation type="submission" date="2011-04" db="EMBL/GenBank/DDBJ databases">
        <title>Evolution of plant cell wall degrading machinery underlies the functional diversity of forest fungi.</title>
        <authorList>
            <consortium name="US DOE Joint Genome Institute (JGI-PGF)"/>
            <person name="Eastwood D.C."/>
            <person name="Floudas D."/>
            <person name="Binder M."/>
            <person name="Majcherczyk A."/>
            <person name="Schneider P."/>
            <person name="Aerts A."/>
            <person name="Asiegbu F.O."/>
            <person name="Baker S.E."/>
            <person name="Barry K."/>
            <person name="Bendiksby M."/>
            <person name="Blumentritt M."/>
            <person name="Coutinho P.M."/>
            <person name="Cullen D."/>
            <person name="Cullen D."/>
            <person name="Gathman A."/>
            <person name="Goodell B."/>
            <person name="Henrissat B."/>
            <person name="Ihrmark K."/>
            <person name="Kauserud H."/>
            <person name="Kohler A."/>
            <person name="LaButti K."/>
            <person name="Lapidus A."/>
            <person name="Lavin J.L."/>
            <person name="Lee Y.-H."/>
            <person name="Lindquist E."/>
            <person name="Lilly W."/>
            <person name="Lucas S."/>
            <person name="Morin E."/>
            <person name="Murat C."/>
            <person name="Oguiza J.A."/>
            <person name="Park J."/>
            <person name="Pisabarro A.G."/>
            <person name="Riley R."/>
            <person name="Rosling A."/>
            <person name="Salamov A."/>
            <person name="Schmidt O."/>
            <person name="Schmutz J."/>
            <person name="Skrede I."/>
            <person name="Stenlid J."/>
            <person name="Wiebenga A."/>
            <person name="Xie X."/>
            <person name="Kues U."/>
            <person name="Hibbett D.S."/>
            <person name="Hoffmeister D."/>
            <person name="Hogberg N."/>
            <person name="Martin F."/>
            <person name="Grigoriev I.V."/>
            <person name="Watkinson S.C."/>
        </authorList>
    </citation>
    <scope>NUCLEOTIDE SEQUENCE</scope>
    <source>
        <strain evidence="1">S7.9</strain>
    </source>
</reference>
<dbReference type="HOGENOM" id="CLU_2655990_0_0_1"/>
<accession>F8NJU7</accession>
<protein>
    <submittedName>
        <fullName evidence="1">Uncharacterized protein</fullName>
    </submittedName>
</protein>
<sequence>MGWSRSGTQYLYECLLHINHIPSSDFLNTALVFDVSVHSPSIVVVCGAVKMSWCLDSCLFRENLYLVPELKGYMDL</sequence>
<dbReference type="RefSeq" id="XP_007314882.1">
    <property type="nucleotide sequence ID" value="XM_007314820.1"/>
</dbReference>
<dbReference type="KEGG" id="sla:SERLADRAFT_380666"/>